<gene>
    <name evidence="6" type="ORF">PILCRDRAFT_714687</name>
</gene>
<dbReference type="GO" id="GO:0046872">
    <property type="term" value="F:metal ion binding"/>
    <property type="evidence" value="ECO:0007669"/>
    <property type="project" value="UniProtKB-KW"/>
</dbReference>
<dbReference type="AlphaFoldDB" id="A0A0C3B9L3"/>
<keyword evidence="7" id="KW-1185">Reference proteome</keyword>
<dbReference type="Gene3D" id="2.60.120.650">
    <property type="entry name" value="Cupin"/>
    <property type="match status" value="1"/>
</dbReference>
<name>A0A0C3B9L3_PILCF</name>
<dbReference type="SUPFAM" id="SSF51197">
    <property type="entry name" value="Clavaminate synthase-like"/>
    <property type="match status" value="1"/>
</dbReference>
<evidence type="ECO:0000313" key="6">
    <source>
        <dbReference type="EMBL" id="KIM74017.1"/>
    </source>
</evidence>
<evidence type="ECO:0000313" key="7">
    <source>
        <dbReference type="Proteomes" id="UP000054166"/>
    </source>
</evidence>
<sequence>MANILRLFFRGEGFDEGAGDFIHSQRIYVTSAMHERIYEKYGVKPTVVRQRPGEAVFIPAGWAHQVGNKADAIKIACDFVSMQNLHVTLGLVPEFRRYRMATKGGDDVLSLYDTLYRAYVSLPMLRRSGIASVPLFESGDASGQTIASICPSSLADDTAMMVDHSDVPLPSDSLAGPSNAASLSNVVILVDNKPAKRARKLELRHENRRDKRKNAAPSNRPKRPGFPFRCTFCVETPSCFNRNGLLGHLKSTHKSKANRLSELDRAAIDRLLQPSKVIDDDFESAVASYLDL</sequence>
<organism evidence="6 7">
    <name type="scientific">Piloderma croceum (strain F 1598)</name>
    <dbReference type="NCBI Taxonomy" id="765440"/>
    <lineage>
        <taxon>Eukaryota</taxon>
        <taxon>Fungi</taxon>
        <taxon>Dikarya</taxon>
        <taxon>Basidiomycota</taxon>
        <taxon>Agaricomycotina</taxon>
        <taxon>Agaricomycetes</taxon>
        <taxon>Agaricomycetidae</taxon>
        <taxon>Atheliales</taxon>
        <taxon>Atheliaceae</taxon>
        <taxon>Piloderma</taxon>
    </lineage>
</organism>
<dbReference type="HOGENOM" id="CLU_953494_0_0_1"/>
<evidence type="ECO:0000256" key="2">
    <source>
        <dbReference type="ARBA" id="ARBA00022723"/>
    </source>
</evidence>
<proteinExistence type="predicted"/>
<comment type="subcellular location">
    <subcellularLocation>
        <location evidence="1">Nucleus</location>
    </subcellularLocation>
</comment>
<dbReference type="GO" id="GO:0031490">
    <property type="term" value="F:chromatin DNA binding"/>
    <property type="evidence" value="ECO:0007669"/>
    <property type="project" value="TreeGrafter"/>
</dbReference>
<evidence type="ECO:0000259" key="5">
    <source>
        <dbReference type="PROSITE" id="PS51184"/>
    </source>
</evidence>
<dbReference type="GO" id="GO:0003712">
    <property type="term" value="F:transcription coregulator activity"/>
    <property type="evidence" value="ECO:0007669"/>
    <property type="project" value="TreeGrafter"/>
</dbReference>
<feature type="region of interest" description="Disordered" evidence="4">
    <location>
        <begin position="201"/>
        <end position="222"/>
    </location>
</feature>
<dbReference type="GO" id="GO:0032454">
    <property type="term" value="F:histone H3K9 demethylase activity"/>
    <property type="evidence" value="ECO:0007669"/>
    <property type="project" value="InterPro"/>
</dbReference>
<keyword evidence="2" id="KW-0479">Metal-binding</keyword>
<reference evidence="7" key="2">
    <citation type="submission" date="2015-01" db="EMBL/GenBank/DDBJ databases">
        <title>Evolutionary Origins and Diversification of the Mycorrhizal Mutualists.</title>
        <authorList>
            <consortium name="DOE Joint Genome Institute"/>
            <consortium name="Mycorrhizal Genomics Consortium"/>
            <person name="Kohler A."/>
            <person name="Kuo A."/>
            <person name="Nagy L.G."/>
            <person name="Floudas D."/>
            <person name="Copeland A."/>
            <person name="Barry K.W."/>
            <person name="Cichocki N."/>
            <person name="Veneault-Fourrey C."/>
            <person name="LaButti K."/>
            <person name="Lindquist E.A."/>
            <person name="Lipzen A."/>
            <person name="Lundell T."/>
            <person name="Morin E."/>
            <person name="Murat C."/>
            <person name="Riley R."/>
            <person name="Ohm R."/>
            <person name="Sun H."/>
            <person name="Tunlid A."/>
            <person name="Henrissat B."/>
            <person name="Grigoriev I.V."/>
            <person name="Hibbett D.S."/>
            <person name="Martin F."/>
        </authorList>
    </citation>
    <scope>NUCLEOTIDE SEQUENCE [LARGE SCALE GENOMIC DNA]</scope>
    <source>
        <strain evidence="7">F 1598</strain>
    </source>
</reference>
<dbReference type="PANTHER" id="PTHR12549">
    <property type="entry name" value="JMJC DOMAIN-CONTAINING HISTONE DEMETHYLATION PROTEIN"/>
    <property type="match status" value="1"/>
</dbReference>
<dbReference type="STRING" id="765440.A0A0C3B9L3"/>
<dbReference type="GO" id="GO:0000118">
    <property type="term" value="C:histone deacetylase complex"/>
    <property type="evidence" value="ECO:0007669"/>
    <property type="project" value="TreeGrafter"/>
</dbReference>
<evidence type="ECO:0000256" key="1">
    <source>
        <dbReference type="ARBA" id="ARBA00004123"/>
    </source>
</evidence>
<feature type="domain" description="JmjC" evidence="5">
    <location>
        <begin position="1"/>
        <end position="96"/>
    </location>
</feature>
<dbReference type="PROSITE" id="PS51184">
    <property type="entry name" value="JMJC"/>
    <property type="match status" value="1"/>
</dbReference>
<evidence type="ECO:0000256" key="3">
    <source>
        <dbReference type="ARBA" id="ARBA00023242"/>
    </source>
</evidence>
<dbReference type="GO" id="GO:0000785">
    <property type="term" value="C:chromatin"/>
    <property type="evidence" value="ECO:0007669"/>
    <property type="project" value="TreeGrafter"/>
</dbReference>
<dbReference type="Pfam" id="PF02373">
    <property type="entry name" value="JmjC"/>
    <property type="match status" value="1"/>
</dbReference>
<dbReference type="GO" id="GO:0006357">
    <property type="term" value="P:regulation of transcription by RNA polymerase II"/>
    <property type="evidence" value="ECO:0007669"/>
    <property type="project" value="TreeGrafter"/>
</dbReference>
<dbReference type="OrthoDB" id="3261519at2759"/>
<protein>
    <recommendedName>
        <fullName evidence="5">JmjC domain-containing protein</fullName>
    </recommendedName>
</protein>
<dbReference type="InterPro" id="IPR045109">
    <property type="entry name" value="LSDs-like"/>
</dbReference>
<dbReference type="EMBL" id="KN833068">
    <property type="protein sequence ID" value="KIM74017.1"/>
    <property type="molecule type" value="Genomic_DNA"/>
</dbReference>
<dbReference type="PANTHER" id="PTHR12549:SF38">
    <property type="entry name" value="JMJC DOMAIN-CONTAINING HISTONE DEMETHYLASE 2, ISOFORM A"/>
    <property type="match status" value="1"/>
</dbReference>
<dbReference type="InterPro" id="IPR003347">
    <property type="entry name" value="JmjC_dom"/>
</dbReference>
<dbReference type="InParanoid" id="A0A0C3B9L3"/>
<evidence type="ECO:0000256" key="4">
    <source>
        <dbReference type="SAM" id="MobiDB-lite"/>
    </source>
</evidence>
<dbReference type="Proteomes" id="UP000054166">
    <property type="component" value="Unassembled WGS sequence"/>
</dbReference>
<keyword evidence="3" id="KW-0539">Nucleus</keyword>
<reference evidence="6 7" key="1">
    <citation type="submission" date="2014-04" db="EMBL/GenBank/DDBJ databases">
        <authorList>
            <consortium name="DOE Joint Genome Institute"/>
            <person name="Kuo A."/>
            <person name="Tarkka M."/>
            <person name="Buscot F."/>
            <person name="Kohler A."/>
            <person name="Nagy L.G."/>
            <person name="Floudas D."/>
            <person name="Copeland A."/>
            <person name="Barry K.W."/>
            <person name="Cichocki N."/>
            <person name="Veneault-Fourrey C."/>
            <person name="LaButti K."/>
            <person name="Lindquist E.A."/>
            <person name="Lipzen A."/>
            <person name="Lundell T."/>
            <person name="Morin E."/>
            <person name="Murat C."/>
            <person name="Sun H."/>
            <person name="Tunlid A."/>
            <person name="Henrissat B."/>
            <person name="Grigoriev I.V."/>
            <person name="Hibbett D.S."/>
            <person name="Martin F."/>
            <person name="Nordberg H.P."/>
            <person name="Cantor M.N."/>
            <person name="Hua S.X."/>
        </authorList>
    </citation>
    <scope>NUCLEOTIDE SEQUENCE [LARGE SCALE GENOMIC DNA]</scope>
    <source>
        <strain evidence="6 7">F 1598</strain>
    </source>
</reference>
<accession>A0A0C3B9L3</accession>